<dbReference type="EMBL" id="SIHJ01000012">
    <property type="protein sequence ID" value="TWT29158.1"/>
    <property type="molecule type" value="Genomic_DNA"/>
</dbReference>
<reference evidence="2 3" key="1">
    <citation type="submission" date="2019-02" db="EMBL/GenBank/DDBJ databases">
        <title>Deep-cultivation of Planctomycetes and their phenomic and genomic characterization uncovers novel biology.</title>
        <authorList>
            <person name="Wiegand S."/>
            <person name="Jogler M."/>
            <person name="Boedeker C."/>
            <person name="Pinto D."/>
            <person name="Vollmers J."/>
            <person name="Rivas-Marin E."/>
            <person name="Kohn T."/>
            <person name="Peeters S.H."/>
            <person name="Heuer A."/>
            <person name="Rast P."/>
            <person name="Oberbeckmann S."/>
            <person name="Bunk B."/>
            <person name="Jeske O."/>
            <person name="Meyerdierks A."/>
            <person name="Storesund J.E."/>
            <person name="Kallscheuer N."/>
            <person name="Luecker S."/>
            <person name="Lage O.M."/>
            <person name="Pohl T."/>
            <person name="Merkel B.J."/>
            <person name="Hornburger P."/>
            <person name="Mueller R.-W."/>
            <person name="Bruemmer F."/>
            <person name="Labrenz M."/>
            <person name="Spormann A.M."/>
            <person name="Op Den Camp H."/>
            <person name="Overmann J."/>
            <person name="Amann R."/>
            <person name="Jetten M.S.M."/>
            <person name="Mascher T."/>
            <person name="Medema M.H."/>
            <person name="Devos D.P."/>
            <person name="Kaster A.-K."/>
            <person name="Ovreas L."/>
            <person name="Rohde M."/>
            <person name="Galperin M.Y."/>
            <person name="Jogler C."/>
        </authorList>
    </citation>
    <scope>NUCLEOTIDE SEQUENCE [LARGE SCALE GENOMIC DNA]</scope>
    <source>
        <strain evidence="2 3">KOR34</strain>
    </source>
</reference>
<dbReference type="AlphaFoldDB" id="A0A5C5USW2"/>
<dbReference type="InterPro" id="IPR025668">
    <property type="entry name" value="Tnp_DDE_dom"/>
</dbReference>
<dbReference type="Proteomes" id="UP000316714">
    <property type="component" value="Unassembled WGS sequence"/>
</dbReference>
<evidence type="ECO:0000259" key="1">
    <source>
        <dbReference type="Pfam" id="PF13751"/>
    </source>
</evidence>
<dbReference type="PANTHER" id="PTHR35604:SF2">
    <property type="entry name" value="TRANSPOSASE INSH FOR INSERTION SEQUENCE ELEMENT IS5A-RELATED"/>
    <property type="match status" value="1"/>
</dbReference>
<protein>
    <submittedName>
        <fullName evidence="2">Transposase DDE domain protein</fullName>
    </submittedName>
</protein>
<name>A0A5C5USW2_9BACT</name>
<keyword evidence="3" id="KW-1185">Reference proteome</keyword>
<dbReference type="PANTHER" id="PTHR35604">
    <property type="entry name" value="TRANSPOSASE INSH FOR INSERTION SEQUENCE ELEMENT IS5A-RELATED"/>
    <property type="match status" value="1"/>
</dbReference>
<organism evidence="2 3">
    <name type="scientific">Posidoniimonas corsicana</name>
    <dbReference type="NCBI Taxonomy" id="1938618"/>
    <lineage>
        <taxon>Bacteria</taxon>
        <taxon>Pseudomonadati</taxon>
        <taxon>Planctomycetota</taxon>
        <taxon>Planctomycetia</taxon>
        <taxon>Pirellulales</taxon>
        <taxon>Lacipirellulaceae</taxon>
        <taxon>Posidoniimonas</taxon>
    </lineage>
</organism>
<evidence type="ECO:0000313" key="3">
    <source>
        <dbReference type="Proteomes" id="UP000316714"/>
    </source>
</evidence>
<accession>A0A5C5USW2</accession>
<sequence>MTDTTHVVDLDTELILAAEVYEADHSDAQTLADSLVEAVINTEQAGVEQEIEEAVADKGYQTASQLELVQWLGFRTYVPEPERKHKSRWTNKPPEHKDAVYANRRRTKTEKNKRLQRLRSERVERSFAHVCETGGSRRTWLHGIDKVRKRLLCSAMTRNLGLVMRRLFGCGTPRGLQKEGAFAAAAQTAWLAIRRLVALLAIMSRSGPAIQNNHHTTCRLTSPPGQYQYLC</sequence>
<feature type="domain" description="Transposase DDE" evidence="1">
    <location>
        <begin position="86"/>
        <end position="160"/>
    </location>
</feature>
<comment type="caution">
    <text evidence="2">The sequence shown here is derived from an EMBL/GenBank/DDBJ whole genome shotgun (WGS) entry which is preliminary data.</text>
</comment>
<proteinExistence type="predicted"/>
<gene>
    <name evidence="2" type="ORF">KOR34_53420</name>
</gene>
<evidence type="ECO:0000313" key="2">
    <source>
        <dbReference type="EMBL" id="TWT29158.1"/>
    </source>
</evidence>
<dbReference type="Pfam" id="PF13751">
    <property type="entry name" value="DDE_Tnp_1_6"/>
    <property type="match status" value="1"/>
</dbReference>
<dbReference type="RefSeq" id="WP_197531773.1">
    <property type="nucleotide sequence ID" value="NZ_SIHJ01000012.1"/>
</dbReference>